<dbReference type="PROSITE" id="PS51257">
    <property type="entry name" value="PROKAR_LIPOPROTEIN"/>
    <property type="match status" value="1"/>
</dbReference>
<keyword evidence="3" id="KW-0472">Membrane</keyword>
<comment type="caution">
    <text evidence="5">The sequence shown here is derived from an EMBL/GenBank/DDBJ whole genome shotgun (WGS) entry which is preliminary data.</text>
</comment>
<evidence type="ECO:0000256" key="3">
    <source>
        <dbReference type="SAM" id="Phobius"/>
    </source>
</evidence>
<dbReference type="Pfam" id="PF14257">
    <property type="entry name" value="DUF4349"/>
    <property type="match status" value="1"/>
</dbReference>
<feature type="region of interest" description="Disordered" evidence="2">
    <location>
        <begin position="28"/>
        <end position="67"/>
    </location>
</feature>
<organism evidence="5 6">
    <name type="scientific">Haloprofundus marisrubri</name>
    <dbReference type="NCBI Taxonomy" id="1514971"/>
    <lineage>
        <taxon>Archaea</taxon>
        <taxon>Methanobacteriati</taxon>
        <taxon>Methanobacteriota</taxon>
        <taxon>Stenosarchaea group</taxon>
        <taxon>Halobacteria</taxon>
        <taxon>Halobacteriales</taxon>
        <taxon>Haloferacaceae</taxon>
        <taxon>Haloprofundus</taxon>
    </lineage>
</organism>
<evidence type="ECO:0000313" key="6">
    <source>
        <dbReference type="Proteomes" id="UP000054387"/>
    </source>
</evidence>
<name>A0A0W1R9R3_9EURY</name>
<protein>
    <recommendedName>
        <fullName evidence="4">DUF4349 domain-containing protein</fullName>
    </recommendedName>
</protein>
<dbReference type="InterPro" id="IPR025645">
    <property type="entry name" value="DUF4349"/>
</dbReference>
<evidence type="ECO:0000256" key="1">
    <source>
        <dbReference type="SAM" id="Coils"/>
    </source>
</evidence>
<keyword evidence="3" id="KW-1133">Transmembrane helix</keyword>
<evidence type="ECO:0000259" key="4">
    <source>
        <dbReference type="Pfam" id="PF14257"/>
    </source>
</evidence>
<keyword evidence="1" id="KW-0175">Coiled coil</keyword>
<keyword evidence="3" id="KW-0812">Transmembrane</keyword>
<gene>
    <name evidence="5" type="ORF">AUR64_10770</name>
</gene>
<proteinExistence type="predicted"/>
<feature type="compositionally biased region" description="Low complexity" evidence="2">
    <location>
        <begin position="50"/>
        <end position="61"/>
    </location>
</feature>
<feature type="coiled-coil region" evidence="1">
    <location>
        <begin position="155"/>
        <end position="226"/>
    </location>
</feature>
<dbReference type="OrthoDB" id="242217at2157"/>
<keyword evidence="6" id="KW-1185">Reference proteome</keyword>
<evidence type="ECO:0000313" key="5">
    <source>
        <dbReference type="EMBL" id="KTG10074.1"/>
    </source>
</evidence>
<feature type="transmembrane region" description="Helical" evidence="3">
    <location>
        <begin position="265"/>
        <end position="291"/>
    </location>
</feature>
<evidence type="ECO:0000256" key="2">
    <source>
        <dbReference type="SAM" id="MobiDB-lite"/>
    </source>
</evidence>
<dbReference type="EMBL" id="LOPU01000018">
    <property type="protein sequence ID" value="KTG10074.1"/>
    <property type="molecule type" value="Genomic_DNA"/>
</dbReference>
<dbReference type="AlphaFoldDB" id="A0A0W1R9R3"/>
<dbReference type="RefSeq" id="WP_058581429.1">
    <property type="nucleotide sequence ID" value="NZ_LOPU01000018.1"/>
</dbReference>
<feature type="domain" description="DUF4349" evidence="4">
    <location>
        <begin position="73"/>
        <end position="286"/>
    </location>
</feature>
<dbReference type="Proteomes" id="UP000054387">
    <property type="component" value="Unassembled WGS sequence"/>
</dbReference>
<reference evidence="5 6" key="1">
    <citation type="submission" date="2015-12" db="EMBL/GenBank/DDBJ databases">
        <title>Haloprofundus marisrubri gen. nov., sp. nov., an extremely halophilic archaeon isolated from the Discovery deep brine-seawater interface in the Red Sea.</title>
        <authorList>
            <person name="Zhang G."/>
            <person name="Stingl U."/>
            <person name="Rashid M."/>
        </authorList>
    </citation>
    <scope>NUCLEOTIDE SEQUENCE [LARGE SCALE GENOMIC DNA]</scope>
    <source>
        <strain evidence="5 6">SB9</strain>
    </source>
</reference>
<accession>A0A0W1R9R3</accession>
<sequence length="303" mass="32715">MRVSSRTIATLAVALLLVTAGCAASSGGNEDGGYLSGQSTQVSSGGDGGAATDAAAEGETANVDGDAQFAQRREIIRTGEMRVEVDDVETARDNLTAAVEARGGYVSDTSVENRGDGNQTWSNGRIVLRVPQENYSALLEDAREEGTVEFEQTGTQDVTGQVVDLEARLENLRAERDRLRELYQQANETEDVLAVQRELSDVQSEIERIEAQLQTLEQRVAFSTLTVHLEEPRPEGLYDRASWYDTGVLAAFLESVSGVGVTLRALVVGFAYAAPYLLVFGVPLVGAVILLRRRFGGIRSLRN</sequence>